<dbReference type="AlphaFoldDB" id="A0AAN6LWX4"/>
<comment type="similarity">
    <text evidence="1">Belongs to the ATG14 family.</text>
</comment>
<dbReference type="GO" id="GO:0032991">
    <property type="term" value="C:protein-containing complex"/>
    <property type="evidence" value="ECO:0007669"/>
    <property type="project" value="UniProtKB-ARBA"/>
</dbReference>
<proteinExistence type="inferred from homology"/>
<dbReference type="EMBL" id="WVTA01000007">
    <property type="protein sequence ID" value="KAK3208273.1"/>
    <property type="molecule type" value="Genomic_DNA"/>
</dbReference>
<evidence type="ECO:0000313" key="5">
    <source>
        <dbReference type="EMBL" id="KAK3208273.1"/>
    </source>
</evidence>
<dbReference type="PANTHER" id="PTHR15157">
    <property type="entry name" value="UV RADIATION RESISTANCE-ASSOCIATED GENE PROTEIN"/>
    <property type="match status" value="1"/>
</dbReference>
<evidence type="ECO:0000256" key="1">
    <source>
        <dbReference type="ARBA" id="ARBA00009574"/>
    </source>
</evidence>
<evidence type="ECO:0000256" key="3">
    <source>
        <dbReference type="ARBA" id="ARBA00023054"/>
    </source>
</evidence>
<organism evidence="5 6">
    <name type="scientific">Pseudopithomyces chartarum</name>
    <dbReference type="NCBI Taxonomy" id="1892770"/>
    <lineage>
        <taxon>Eukaryota</taxon>
        <taxon>Fungi</taxon>
        <taxon>Dikarya</taxon>
        <taxon>Ascomycota</taxon>
        <taxon>Pezizomycotina</taxon>
        <taxon>Dothideomycetes</taxon>
        <taxon>Pleosporomycetidae</taxon>
        <taxon>Pleosporales</taxon>
        <taxon>Massarineae</taxon>
        <taxon>Didymosphaeriaceae</taxon>
        <taxon>Pseudopithomyces</taxon>
    </lineage>
</organism>
<dbReference type="PANTHER" id="PTHR15157:SF13">
    <property type="entry name" value="AUTOPHAGY-RELATED PROTEIN 14"/>
    <property type="match status" value="1"/>
</dbReference>
<feature type="region of interest" description="Disordered" evidence="4">
    <location>
        <begin position="484"/>
        <end position="537"/>
    </location>
</feature>
<dbReference type="GO" id="GO:0005768">
    <property type="term" value="C:endosome"/>
    <property type="evidence" value="ECO:0007669"/>
    <property type="project" value="TreeGrafter"/>
</dbReference>
<feature type="compositionally biased region" description="Basic and acidic residues" evidence="4">
    <location>
        <begin position="504"/>
        <end position="520"/>
    </location>
</feature>
<dbReference type="GO" id="GO:0000149">
    <property type="term" value="F:SNARE binding"/>
    <property type="evidence" value="ECO:0007669"/>
    <property type="project" value="TreeGrafter"/>
</dbReference>
<evidence type="ECO:0000256" key="2">
    <source>
        <dbReference type="ARBA" id="ARBA00013807"/>
    </source>
</evidence>
<keyword evidence="6" id="KW-1185">Reference proteome</keyword>
<keyword evidence="3" id="KW-0175">Coiled coil</keyword>
<evidence type="ECO:0000256" key="4">
    <source>
        <dbReference type="SAM" id="MobiDB-lite"/>
    </source>
</evidence>
<dbReference type="InterPro" id="IPR018791">
    <property type="entry name" value="UV_resistance/autophagy_Atg14"/>
</dbReference>
<reference evidence="5 6" key="1">
    <citation type="submission" date="2021-02" db="EMBL/GenBank/DDBJ databases">
        <title>Genome assembly of Pseudopithomyces chartarum.</title>
        <authorList>
            <person name="Jauregui R."/>
            <person name="Singh J."/>
            <person name="Voisey C."/>
        </authorList>
    </citation>
    <scope>NUCLEOTIDE SEQUENCE [LARGE SCALE GENOMIC DNA]</scope>
    <source>
        <strain evidence="5 6">AGR01</strain>
    </source>
</reference>
<gene>
    <name evidence="5" type="ORF">GRF29_77g190396</name>
</gene>
<dbReference type="GO" id="GO:0035493">
    <property type="term" value="P:SNARE complex assembly"/>
    <property type="evidence" value="ECO:0007669"/>
    <property type="project" value="TreeGrafter"/>
</dbReference>
<feature type="compositionally biased region" description="Basic and acidic residues" evidence="4">
    <location>
        <begin position="134"/>
        <end position="148"/>
    </location>
</feature>
<comment type="caution">
    <text evidence="5">The sequence shown here is derived from an EMBL/GenBank/DDBJ whole genome shotgun (WGS) entry which is preliminary data.</text>
</comment>
<evidence type="ECO:0000313" key="6">
    <source>
        <dbReference type="Proteomes" id="UP001280581"/>
    </source>
</evidence>
<dbReference type="GO" id="GO:0000323">
    <property type="term" value="C:lytic vacuole"/>
    <property type="evidence" value="ECO:0007669"/>
    <property type="project" value="TreeGrafter"/>
</dbReference>
<name>A0AAN6LWX4_9PLEO</name>
<dbReference type="Pfam" id="PF10186">
    <property type="entry name" value="ATG14"/>
    <property type="match status" value="1"/>
</dbReference>
<dbReference type="Proteomes" id="UP001280581">
    <property type="component" value="Unassembled WGS sequence"/>
</dbReference>
<protein>
    <recommendedName>
        <fullName evidence="2">Autophagy-related protein 14</fullName>
    </recommendedName>
</protein>
<feature type="region of interest" description="Disordered" evidence="4">
    <location>
        <begin position="120"/>
        <end position="148"/>
    </location>
</feature>
<accession>A0AAN6LWX4</accession>
<sequence length="537" mass="60320">MECDICGRESALNCVTCARATIEEPRIELVRALCSEEKVGKHVCAVIKGSGEEESQHVSLQDSKGGLLVDRQECTNNVELQRTRAETAEVEERISSINQAADALRKEIEAARLELTKKRRNLSSRRSDLSSATHDVDTRRDNERDKVQQGIKRLEYESDKIHSATMEMRSYLCHSAADIAGLKSIKRRMKDGEIKETWYIGPDMDPNRSLTKSGKYLRVWDLRELDDAPPEELSASLLAVSQLLIRVTAYLGLRLPSEITLPHKDYPHPTTLSPQESWQSMKISFPGLTPSHSSTNSPEASRTFDGAHLPKPKVLFLDRKLPHLREEDSVAYSVFIEAVANLSYNVAWLCRSQGMKEDVATWEDVCEVGKNLNRLLRLRVTWSSQRPENPLDKDIPQPRSSLIAAKKTPITLGEISHTTSHSFAFDNEHVQRLGEWKLTPRKLCSALKDFLYTEERTKDWDNIDADEFADMQDAMAADPVLVGKRHADGNGKSYGSSLPPVAENDGKASDVVDGGEERKRGVNGWTRVKSRSEDTAK</sequence>